<dbReference type="GO" id="GO:0004519">
    <property type="term" value="F:endonuclease activity"/>
    <property type="evidence" value="ECO:0007669"/>
    <property type="project" value="UniProtKB-KW"/>
</dbReference>
<evidence type="ECO:0000256" key="4">
    <source>
        <dbReference type="ARBA" id="ARBA00022722"/>
    </source>
</evidence>
<keyword evidence="13" id="KW-1185">Reference proteome</keyword>
<keyword evidence="5" id="KW-0479">Metal-binding</keyword>
<evidence type="ECO:0000259" key="11">
    <source>
        <dbReference type="PROSITE" id="PS52020"/>
    </source>
</evidence>
<dbReference type="PROSITE" id="PS52020">
    <property type="entry name" value="CRESS_DNA_REP"/>
    <property type="match status" value="1"/>
</dbReference>
<keyword evidence="10" id="KW-0238">DNA-binding</keyword>
<dbReference type="InterPro" id="IPR049912">
    <property type="entry name" value="CRESS_DNA_REP"/>
</dbReference>
<keyword evidence="3" id="KW-0235">DNA replication</keyword>
<keyword evidence="9" id="KW-0190">Covalent protein-DNA linkage</keyword>
<dbReference type="GO" id="GO:0016787">
    <property type="term" value="F:hydrolase activity"/>
    <property type="evidence" value="ECO:0007669"/>
    <property type="project" value="UniProtKB-KW"/>
</dbReference>
<gene>
    <name evidence="12" type="ORF">TNCT_348391</name>
</gene>
<dbReference type="GO" id="GO:0016779">
    <property type="term" value="F:nucleotidyltransferase activity"/>
    <property type="evidence" value="ECO:0007669"/>
    <property type="project" value="UniProtKB-KW"/>
</dbReference>
<keyword evidence="8" id="KW-0378">Hydrolase</keyword>
<comment type="caution">
    <text evidence="12">The sequence shown here is derived from an EMBL/GenBank/DDBJ whole genome shotgun (WGS) entry which is preliminary data.</text>
</comment>
<organism evidence="12 13">
    <name type="scientific">Trichonephila clavata</name>
    <name type="common">Joro spider</name>
    <name type="synonym">Nephila clavata</name>
    <dbReference type="NCBI Taxonomy" id="2740835"/>
    <lineage>
        <taxon>Eukaryota</taxon>
        <taxon>Metazoa</taxon>
        <taxon>Ecdysozoa</taxon>
        <taxon>Arthropoda</taxon>
        <taxon>Chelicerata</taxon>
        <taxon>Arachnida</taxon>
        <taxon>Araneae</taxon>
        <taxon>Araneomorphae</taxon>
        <taxon>Entelegynae</taxon>
        <taxon>Araneoidea</taxon>
        <taxon>Nephilidae</taxon>
        <taxon>Trichonephila</taxon>
    </lineage>
</organism>
<evidence type="ECO:0000256" key="10">
    <source>
        <dbReference type="ARBA" id="ARBA00023125"/>
    </source>
</evidence>
<keyword evidence="6" id="KW-0547">Nucleotide-binding</keyword>
<proteinExistence type="predicted"/>
<sequence length="109" mass="12871">MGSRQYAKRWTFTINNPWLNDHPSLWLINTDSYGFQYERGTNNTPHIQGFVIFSERRSLQQVKKMQNQAHWEIMKGSIKQNVEYCSKEEGKLSGDPLVMFFVEINSYFG</sequence>
<evidence type="ECO:0000256" key="1">
    <source>
        <dbReference type="ARBA" id="ARBA00022679"/>
    </source>
</evidence>
<keyword evidence="7" id="KW-0255">Endonuclease</keyword>
<accession>A0A8X6KV75</accession>
<feature type="domain" description="CRESS-DNA virus Rep endonuclease" evidence="11">
    <location>
        <begin position="4"/>
        <end position="107"/>
    </location>
</feature>
<evidence type="ECO:0000256" key="7">
    <source>
        <dbReference type="ARBA" id="ARBA00022759"/>
    </source>
</evidence>
<keyword evidence="2" id="KW-0548">Nucleotidyltransferase</keyword>
<dbReference type="GO" id="GO:0046872">
    <property type="term" value="F:metal ion binding"/>
    <property type="evidence" value="ECO:0007669"/>
    <property type="project" value="UniProtKB-KW"/>
</dbReference>
<protein>
    <submittedName>
        <fullName evidence="12">Replication-associated protein</fullName>
    </submittedName>
</protein>
<name>A0A8X6KV75_TRICU</name>
<evidence type="ECO:0000256" key="5">
    <source>
        <dbReference type="ARBA" id="ARBA00022723"/>
    </source>
</evidence>
<evidence type="ECO:0000256" key="2">
    <source>
        <dbReference type="ARBA" id="ARBA00022695"/>
    </source>
</evidence>
<evidence type="ECO:0000256" key="6">
    <source>
        <dbReference type="ARBA" id="ARBA00022741"/>
    </source>
</evidence>
<dbReference type="EMBL" id="BMAO01023048">
    <property type="protein sequence ID" value="GFQ86344.1"/>
    <property type="molecule type" value="Genomic_DNA"/>
</dbReference>
<evidence type="ECO:0000313" key="12">
    <source>
        <dbReference type="EMBL" id="GFQ86344.1"/>
    </source>
</evidence>
<dbReference type="GO" id="GO:0006260">
    <property type="term" value="P:DNA replication"/>
    <property type="evidence" value="ECO:0007669"/>
    <property type="project" value="UniProtKB-KW"/>
</dbReference>
<dbReference type="GO" id="GO:0003677">
    <property type="term" value="F:DNA binding"/>
    <property type="evidence" value="ECO:0007669"/>
    <property type="project" value="UniProtKB-KW"/>
</dbReference>
<keyword evidence="1" id="KW-0808">Transferase</keyword>
<dbReference type="OrthoDB" id="10428606at2759"/>
<keyword evidence="4" id="KW-0540">Nuclease</keyword>
<evidence type="ECO:0000256" key="9">
    <source>
        <dbReference type="ARBA" id="ARBA00023124"/>
    </source>
</evidence>
<dbReference type="Pfam" id="PF02407">
    <property type="entry name" value="Viral_Rep"/>
    <property type="match status" value="1"/>
</dbReference>
<dbReference type="GO" id="GO:0000166">
    <property type="term" value="F:nucleotide binding"/>
    <property type="evidence" value="ECO:0007669"/>
    <property type="project" value="UniProtKB-KW"/>
</dbReference>
<evidence type="ECO:0000256" key="8">
    <source>
        <dbReference type="ARBA" id="ARBA00022801"/>
    </source>
</evidence>
<evidence type="ECO:0000313" key="13">
    <source>
        <dbReference type="Proteomes" id="UP000887116"/>
    </source>
</evidence>
<dbReference type="AlphaFoldDB" id="A0A8X6KV75"/>
<dbReference type="Proteomes" id="UP000887116">
    <property type="component" value="Unassembled WGS sequence"/>
</dbReference>
<reference evidence="12" key="1">
    <citation type="submission" date="2020-07" db="EMBL/GenBank/DDBJ databases">
        <title>Multicomponent nature underlies the extraordinary mechanical properties of spider dragline silk.</title>
        <authorList>
            <person name="Kono N."/>
            <person name="Nakamura H."/>
            <person name="Mori M."/>
            <person name="Yoshida Y."/>
            <person name="Ohtoshi R."/>
            <person name="Malay A.D."/>
            <person name="Moran D.A.P."/>
            <person name="Tomita M."/>
            <person name="Numata K."/>
            <person name="Arakawa K."/>
        </authorList>
    </citation>
    <scope>NUCLEOTIDE SEQUENCE</scope>
</reference>
<dbReference type="Gene3D" id="3.40.1310.20">
    <property type="match status" value="1"/>
</dbReference>
<evidence type="ECO:0000256" key="3">
    <source>
        <dbReference type="ARBA" id="ARBA00022705"/>
    </source>
</evidence>